<protein>
    <recommendedName>
        <fullName evidence="5">O-Methyltransferase involved in polyketide biosynthesis</fullName>
    </recommendedName>
</protein>
<dbReference type="Pfam" id="PF04072">
    <property type="entry name" value="LCM"/>
    <property type="match status" value="1"/>
</dbReference>
<dbReference type="Gene3D" id="3.40.50.150">
    <property type="entry name" value="Vaccinia Virus protein VP39"/>
    <property type="match status" value="1"/>
</dbReference>
<evidence type="ECO:0000256" key="1">
    <source>
        <dbReference type="ARBA" id="ARBA00022603"/>
    </source>
</evidence>
<dbReference type="RefSeq" id="WP_013843243.1">
    <property type="nucleotide sequence ID" value="NC_015589.1"/>
</dbReference>
<sequence length="266" mass="31821">MRQKLGGVPETMLIPLWAKAVEAQRDDPIVKDEYALKMMRAIDYDFSKFERARMSQVGVMVRTELLDKAAQAFIQRHPDAVIINIGCGLDTRFFRLDNGRIRWYELDLPEAMEIRKRFFEETDRYKMIAKSVFDFTWPDDIERTNEGVLIIAEGILMYFTEQEIQNLLNKLVEAFPRGEMLMEILSPLLVNRSKHHDAVKKMNAQFLWGVKDGRQVEKFNPRIRLYDEWNYFDYHKRRWRWLGWLATIPAFKRNFNNKIIHLHFVK</sequence>
<reference evidence="4" key="1">
    <citation type="submission" date="2011-05" db="EMBL/GenBank/DDBJ databases">
        <title>Complete sequence of Desulfotomaculum ruminis DSM 2154.</title>
        <authorList>
            <person name="Lucas S."/>
            <person name="Copeland A."/>
            <person name="Lapidus A."/>
            <person name="Cheng J.-F."/>
            <person name="Goodwin L."/>
            <person name="Pitluck S."/>
            <person name="Lu M."/>
            <person name="Detter J.C."/>
            <person name="Han C."/>
            <person name="Tapia R."/>
            <person name="Land M."/>
            <person name="Hauser L."/>
            <person name="Kyrpides N."/>
            <person name="Ivanova N."/>
            <person name="Mikhailova N."/>
            <person name="Pagani I."/>
            <person name="Stams A.J.M."/>
            <person name="Plugge C.M."/>
            <person name="Muyzer G."/>
            <person name="Kuever J."/>
            <person name="Parshina S.N."/>
            <person name="Ivanova A.E."/>
            <person name="Nazina T.N."/>
            <person name="Brambilla E."/>
            <person name="Spring S."/>
            <person name="Klenk H.-P."/>
            <person name="Woyke T."/>
        </authorList>
    </citation>
    <scope>NUCLEOTIDE SEQUENCE [LARGE SCALE GENOMIC DNA]</scope>
    <source>
        <strain evidence="4">ATCC 23193 / DSM 2154 / NCIB 8452 / DL</strain>
    </source>
</reference>
<evidence type="ECO:0000313" key="3">
    <source>
        <dbReference type="EMBL" id="AEG61497.1"/>
    </source>
</evidence>
<dbReference type="Proteomes" id="UP000009234">
    <property type="component" value="Chromosome"/>
</dbReference>
<dbReference type="AlphaFoldDB" id="F6DK80"/>
<dbReference type="PIRSF" id="PIRSF028177">
    <property type="entry name" value="Polyketide_synth_Omtfrase_TcmP"/>
    <property type="match status" value="1"/>
</dbReference>
<evidence type="ECO:0000256" key="2">
    <source>
        <dbReference type="ARBA" id="ARBA00022679"/>
    </source>
</evidence>
<dbReference type="SUPFAM" id="SSF53335">
    <property type="entry name" value="S-adenosyl-L-methionine-dependent methyltransferases"/>
    <property type="match status" value="1"/>
</dbReference>
<keyword evidence="1" id="KW-0489">Methyltransferase</keyword>
<dbReference type="STRING" id="696281.Desru_3291"/>
<dbReference type="InterPro" id="IPR029063">
    <property type="entry name" value="SAM-dependent_MTases_sf"/>
</dbReference>
<dbReference type="PANTHER" id="PTHR43619">
    <property type="entry name" value="S-ADENOSYL-L-METHIONINE-DEPENDENT METHYLTRANSFERASE YKTD-RELATED"/>
    <property type="match status" value="1"/>
</dbReference>
<name>F6DK80_DESRL</name>
<dbReference type="InterPro" id="IPR007213">
    <property type="entry name" value="Ppm1/Ppm2/Tcmp"/>
</dbReference>
<dbReference type="InterPro" id="IPR016874">
    <property type="entry name" value="TcmP-like"/>
</dbReference>
<dbReference type="eggNOG" id="COG3315">
    <property type="taxonomic scope" value="Bacteria"/>
</dbReference>
<accession>F6DK80</accession>
<organism evidence="3 4">
    <name type="scientific">Desulforamulus ruminis (strain ATCC 23193 / DSM 2154 / NCIMB 8452 / DL)</name>
    <name type="common">Desulfotomaculum ruminis</name>
    <dbReference type="NCBI Taxonomy" id="696281"/>
    <lineage>
        <taxon>Bacteria</taxon>
        <taxon>Bacillati</taxon>
        <taxon>Bacillota</taxon>
        <taxon>Clostridia</taxon>
        <taxon>Eubacteriales</taxon>
        <taxon>Peptococcaceae</taxon>
        <taxon>Desulforamulus</taxon>
    </lineage>
</organism>
<dbReference type="HOGENOM" id="CLU_069348_0_0_9"/>
<evidence type="ECO:0008006" key="5">
    <source>
        <dbReference type="Google" id="ProtNLM"/>
    </source>
</evidence>
<keyword evidence="4" id="KW-1185">Reference proteome</keyword>
<proteinExistence type="predicted"/>
<evidence type="ECO:0000313" key="4">
    <source>
        <dbReference type="Proteomes" id="UP000009234"/>
    </source>
</evidence>
<dbReference type="KEGG" id="dru:Desru_3291"/>
<gene>
    <name evidence="3" type="ordered locus">Desru_3291</name>
</gene>
<dbReference type="PANTHER" id="PTHR43619:SF2">
    <property type="entry name" value="S-ADENOSYL-L-METHIONINE-DEPENDENT METHYLTRANSFERASES SUPERFAMILY PROTEIN"/>
    <property type="match status" value="1"/>
</dbReference>
<dbReference type="GO" id="GO:0008168">
    <property type="term" value="F:methyltransferase activity"/>
    <property type="evidence" value="ECO:0007669"/>
    <property type="project" value="UniProtKB-KW"/>
</dbReference>
<keyword evidence="2" id="KW-0808">Transferase</keyword>
<dbReference type="EMBL" id="CP002780">
    <property type="protein sequence ID" value="AEG61497.1"/>
    <property type="molecule type" value="Genomic_DNA"/>
</dbReference>
<dbReference type="OrthoDB" id="9800233at2"/>
<reference evidence="3 4" key="2">
    <citation type="journal article" date="2012" name="Stand. Genomic Sci.">
        <title>Complete genome sequence of the sulfate-reducing firmicute Desulfotomaculum ruminis type strain (DL(T)).</title>
        <authorList>
            <person name="Spring S."/>
            <person name="Visser M."/>
            <person name="Lu M."/>
            <person name="Copeland A."/>
            <person name="Lapidus A."/>
            <person name="Lucas S."/>
            <person name="Cheng J.F."/>
            <person name="Han C."/>
            <person name="Tapia R."/>
            <person name="Goodwin L.A."/>
            <person name="Pitluck S."/>
            <person name="Ivanova N."/>
            <person name="Land M."/>
            <person name="Hauser L."/>
            <person name="Larimer F."/>
            <person name="Rohde M."/>
            <person name="Goker M."/>
            <person name="Detter J.C."/>
            <person name="Kyrpides N.C."/>
            <person name="Woyke T."/>
            <person name="Schaap P.J."/>
            <person name="Plugge C.M."/>
            <person name="Muyzer G."/>
            <person name="Kuever J."/>
            <person name="Pereira I.A."/>
            <person name="Parshina S.N."/>
            <person name="Bernier-Latmani R."/>
            <person name="Stams A.J."/>
            <person name="Klenk H.P."/>
        </authorList>
    </citation>
    <scope>NUCLEOTIDE SEQUENCE [LARGE SCALE GENOMIC DNA]</scope>
    <source>
        <strain evidence="4">ATCC 23193 / DSM 2154 / NCIB 8452 / DL</strain>
    </source>
</reference>
<dbReference type="GO" id="GO:0032259">
    <property type="term" value="P:methylation"/>
    <property type="evidence" value="ECO:0007669"/>
    <property type="project" value="UniProtKB-KW"/>
</dbReference>